<dbReference type="OrthoDB" id="6818839at2759"/>
<sequence length="87" mass="9850">MATLPKLKWDVLPHPAYSPDLAPSDYHSFGQMKGLLGGKRFQNKWRGHCRCAMWIQEPSKTFETRIKSYQRVGPSALQSTGTTLKSV</sequence>
<dbReference type="AlphaFoldDB" id="A0A6L2QC02"/>
<dbReference type="GO" id="GO:0003676">
    <property type="term" value="F:nucleic acid binding"/>
    <property type="evidence" value="ECO:0007669"/>
    <property type="project" value="InterPro"/>
</dbReference>
<accession>A0A6L2QC02</accession>
<reference evidence="2" key="1">
    <citation type="submission" date="2020-01" db="EMBL/GenBank/DDBJ databases">
        <title>Draft genome sequence of the Termite Coptotermes fromosanus.</title>
        <authorList>
            <person name="Itakura S."/>
            <person name="Yosikawa Y."/>
            <person name="Umezawa K."/>
        </authorList>
    </citation>
    <scope>NUCLEOTIDE SEQUENCE [LARGE SCALE GENOMIC DNA]</scope>
</reference>
<dbReference type="EMBL" id="BLKM01002316">
    <property type="protein sequence ID" value="GFG40625.1"/>
    <property type="molecule type" value="Genomic_DNA"/>
</dbReference>
<keyword evidence="2" id="KW-1185">Reference proteome</keyword>
<dbReference type="PANTHER" id="PTHR46060">
    <property type="entry name" value="MARINER MOS1 TRANSPOSASE-LIKE PROTEIN"/>
    <property type="match status" value="1"/>
</dbReference>
<name>A0A6L2QC02_COPFO</name>
<evidence type="ECO:0000313" key="2">
    <source>
        <dbReference type="Proteomes" id="UP000502823"/>
    </source>
</evidence>
<dbReference type="InParanoid" id="A0A6L2QC02"/>
<proteinExistence type="predicted"/>
<evidence type="ECO:0000313" key="1">
    <source>
        <dbReference type="EMBL" id="GFG40625.1"/>
    </source>
</evidence>
<dbReference type="Gene3D" id="3.30.420.10">
    <property type="entry name" value="Ribonuclease H-like superfamily/Ribonuclease H"/>
    <property type="match status" value="1"/>
</dbReference>
<dbReference type="InterPro" id="IPR036397">
    <property type="entry name" value="RNaseH_sf"/>
</dbReference>
<evidence type="ECO:0008006" key="3">
    <source>
        <dbReference type="Google" id="ProtNLM"/>
    </source>
</evidence>
<organism evidence="1 2">
    <name type="scientific">Coptotermes formosanus</name>
    <name type="common">Formosan subterranean termite</name>
    <dbReference type="NCBI Taxonomy" id="36987"/>
    <lineage>
        <taxon>Eukaryota</taxon>
        <taxon>Metazoa</taxon>
        <taxon>Ecdysozoa</taxon>
        <taxon>Arthropoda</taxon>
        <taxon>Hexapoda</taxon>
        <taxon>Insecta</taxon>
        <taxon>Pterygota</taxon>
        <taxon>Neoptera</taxon>
        <taxon>Polyneoptera</taxon>
        <taxon>Dictyoptera</taxon>
        <taxon>Blattodea</taxon>
        <taxon>Blattoidea</taxon>
        <taxon>Termitoidae</taxon>
        <taxon>Rhinotermitidae</taxon>
        <taxon>Coptotermes</taxon>
    </lineage>
</organism>
<dbReference type="Proteomes" id="UP000502823">
    <property type="component" value="Unassembled WGS sequence"/>
</dbReference>
<protein>
    <recommendedName>
        <fullName evidence="3">Tc1-like transposase DDE domain-containing protein</fullName>
    </recommendedName>
</protein>
<dbReference type="InterPro" id="IPR052709">
    <property type="entry name" value="Transposase-MT_Hybrid"/>
</dbReference>
<dbReference type="PANTHER" id="PTHR46060:SF1">
    <property type="entry name" value="MARINER MOS1 TRANSPOSASE-LIKE PROTEIN"/>
    <property type="match status" value="1"/>
</dbReference>
<gene>
    <name evidence="1" type="ORF">Cfor_06662</name>
</gene>
<comment type="caution">
    <text evidence="1">The sequence shown here is derived from an EMBL/GenBank/DDBJ whole genome shotgun (WGS) entry which is preliminary data.</text>
</comment>